<keyword evidence="1" id="KW-0805">Transcription regulation</keyword>
<dbReference type="InterPro" id="IPR036271">
    <property type="entry name" value="Tet_transcr_reg_TetR-rel_C_sf"/>
</dbReference>
<dbReference type="AlphaFoldDB" id="A0A7Y9EDJ0"/>
<dbReference type="Proteomes" id="UP000529783">
    <property type="component" value="Unassembled WGS sequence"/>
</dbReference>
<dbReference type="SUPFAM" id="SSF46689">
    <property type="entry name" value="Homeodomain-like"/>
    <property type="match status" value="1"/>
</dbReference>
<protein>
    <submittedName>
        <fullName evidence="6">AcrR family transcriptional regulator</fullName>
    </submittedName>
</protein>
<feature type="DNA-binding region" description="H-T-H motif" evidence="4">
    <location>
        <begin position="28"/>
        <end position="47"/>
    </location>
</feature>
<evidence type="ECO:0000256" key="1">
    <source>
        <dbReference type="ARBA" id="ARBA00023015"/>
    </source>
</evidence>
<sequence>MRADARRNRERILEAAEEVFAVAGPDASTEEVARRAGVAIGTVFRHFPTKADLLRALMKRLLQQVTDDAAELVASGDPAGALFEFVARLVERTAANRAVVNLLAAEGMEVPITGPLGSLSDAVGELLARGQESGAVAARIRLDEVMALLVSACQGALHGGWDADLRRRTLGIMLVGLRPSP</sequence>
<proteinExistence type="predicted"/>
<evidence type="ECO:0000313" key="6">
    <source>
        <dbReference type="EMBL" id="NYD45793.1"/>
    </source>
</evidence>
<accession>A0A7Y9EDJ0</accession>
<dbReference type="InterPro" id="IPR049445">
    <property type="entry name" value="TetR_SbtR-like_C"/>
</dbReference>
<dbReference type="InterPro" id="IPR050109">
    <property type="entry name" value="HTH-type_TetR-like_transc_reg"/>
</dbReference>
<evidence type="ECO:0000256" key="2">
    <source>
        <dbReference type="ARBA" id="ARBA00023125"/>
    </source>
</evidence>
<organism evidence="6 7">
    <name type="scientific">Actinomadura luteofluorescens</name>
    <dbReference type="NCBI Taxonomy" id="46163"/>
    <lineage>
        <taxon>Bacteria</taxon>
        <taxon>Bacillati</taxon>
        <taxon>Actinomycetota</taxon>
        <taxon>Actinomycetes</taxon>
        <taxon>Streptosporangiales</taxon>
        <taxon>Thermomonosporaceae</taxon>
        <taxon>Actinomadura</taxon>
    </lineage>
</organism>
<evidence type="ECO:0000256" key="3">
    <source>
        <dbReference type="ARBA" id="ARBA00023163"/>
    </source>
</evidence>
<dbReference type="PROSITE" id="PS01081">
    <property type="entry name" value="HTH_TETR_1"/>
    <property type="match status" value="1"/>
</dbReference>
<keyword evidence="2 4" id="KW-0238">DNA-binding</keyword>
<comment type="caution">
    <text evidence="6">The sequence shown here is derived from an EMBL/GenBank/DDBJ whole genome shotgun (WGS) entry which is preliminary data.</text>
</comment>
<feature type="domain" description="HTH tetR-type" evidence="5">
    <location>
        <begin position="6"/>
        <end position="65"/>
    </location>
</feature>
<dbReference type="GO" id="GO:0003700">
    <property type="term" value="F:DNA-binding transcription factor activity"/>
    <property type="evidence" value="ECO:0007669"/>
    <property type="project" value="TreeGrafter"/>
</dbReference>
<dbReference type="PROSITE" id="PS50977">
    <property type="entry name" value="HTH_TETR_2"/>
    <property type="match status" value="1"/>
</dbReference>
<name>A0A7Y9EDJ0_9ACTN</name>
<dbReference type="Gene3D" id="1.10.357.10">
    <property type="entry name" value="Tetracycline Repressor, domain 2"/>
    <property type="match status" value="1"/>
</dbReference>
<reference evidence="6 7" key="1">
    <citation type="submission" date="2020-07" db="EMBL/GenBank/DDBJ databases">
        <title>Sequencing the genomes of 1000 actinobacteria strains.</title>
        <authorList>
            <person name="Klenk H.-P."/>
        </authorList>
    </citation>
    <scope>NUCLEOTIDE SEQUENCE [LARGE SCALE GENOMIC DNA]</scope>
    <source>
        <strain evidence="6 7">DSM 40398</strain>
    </source>
</reference>
<dbReference type="Pfam" id="PF00440">
    <property type="entry name" value="TetR_N"/>
    <property type="match status" value="1"/>
</dbReference>
<dbReference type="PANTHER" id="PTHR30055">
    <property type="entry name" value="HTH-TYPE TRANSCRIPTIONAL REGULATOR RUTR"/>
    <property type="match status" value="1"/>
</dbReference>
<evidence type="ECO:0000259" key="5">
    <source>
        <dbReference type="PROSITE" id="PS50977"/>
    </source>
</evidence>
<dbReference type="PANTHER" id="PTHR30055:SF234">
    <property type="entry name" value="HTH-TYPE TRANSCRIPTIONAL REGULATOR BETI"/>
    <property type="match status" value="1"/>
</dbReference>
<dbReference type="GO" id="GO:0000976">
    <property type="term" value="F:transcription cis-regulatory region binding"/>
    <property type="evidence" value="ECO:0007669"/>
    <property type="project" value="TreeGrafter"/>
</dbReference>
<dbReference type="InterPro" id="IPR001647">
    <property type="entry name" value="HTH_TetR"/>
</dbReference>
<keyword evidence="3" id="KW-0804">Transcription</keyword>
<evidence type="ECO:0000256" key="4">
    <source>
        <dbReference type="PROSITE-ProRule" id="PRU00335"/>
    </source>
</evidence>
<dbReference type="InterPro" id="IPR023772">
    <property type="entry name" value="DNA-bd_HTH_TetR-type_CS"/>
</dbReference>
<evidence type="ECO:0000313" key="7">
    <source>
        <dbReference type="Proteomes" id="UP000529783"/>
    </source>
</evidence>
<keyword evidence="7" id="KW-1185">Reference proteome</keyword>
<dbReference type="SUPFAM" id="SSF48498">
    <property type="entry name" value="Tetracyclin repressor-like, C-terminal domain"/>
    <property type="match status" value="1"/>
</dbReference>
<dbReference type="RefSeq" id="WP_179843156.1">
    <property type="nucleotide sequence ID" value="NZ_JACCBA010000001.1"/>
</dbReference>
<dbReference type="EMBL" id="JACCBA010000001">
    <property type="protein sequence ID" value="NYD45793.1"/>
    <property type="molecule type" value="Genomic_DNA"/>
</dbReference>
<dbReference type="InterPro" id="IPR009057">
    <property type="entry name" value="Homeodomain-like_sf"/>
</dbReference>
<gene>
    <name evidence="6" type="ORF">BJY14_001776</name>
</gene>
<dbReference type="PRINTS" id="PR00455">
    <property type="entry name" value="HTHTETR"/>
</dbReference>
<dbReference type="Pfam" id="PF21597">
    <property type="entry name" value="TetR_C_43"/>
    <property type="match status" value="1"/>
</dbReference>